<proteinExistence type="predicted"/>
<feature type="compositionally biased region" description="Low complexity" evidence="1">
    <location>
        <begin position="1"/>
        <end position="19"/>
    </location>
</feature>
<comment type="caution">
    <text evidence="2">The sequence shown here is derived from an EMBL/GenBank/DDBJ whole genome shotgun (WGS) entry which is preliminary data.</text>
</comment>
<evidence type="ECO:0000313" key="3">
    <source>
        <dbReference type="Proteomes" id="UP000669179"/>
    </source>
</evidence>
<protein>
    <submittedName>
        <fullName evidence="2">Uncharacterized protein</fullName>
    </submittedName>
</protein>
<evidence type="ECO:0000313" key="2">
    <source>
        <dbReference type="EMBL" id="MBO2445951.1"/>
    </source>
</evidence>
<keyword evidence="3" id="KW-1185">Reference proteome</keyword>
<dbReference type="AlphaFoldDB" id="A0A939PCH6"/>
<name>A0A939PCH6_9ACTN</name>
<dbReference type="RefSeq" id="WP_208253528.1">
    <property type="nucleotide sequence ID" value="NZ_JAGEOJ010000001.1"/>
</dbReference>
<accession>A0A939PCH6</accession>
<reference evidence="2" key="1">
    <citation type="submission" date="2021-03" db="EMBL/GenBank/DDBJ databases">
        <authorList>
            <person name="Kanchanasin P."/>
            <person name="Saeng-In P."/>
            <person name="Phongsopitanun W."/>
            <person name="Yuki M."/>
            <person name="Kudo T."/>
            <person name="Ohkuma M."/>
            <person name="Tanasupawat S."/>
        </authorList>
    </citation>
    <scope>NUCLEOTIDE SEQUENCE</scope>
    <source>
        <strain evidence="2">GKU 128</strain>
    </source>
</reference>
<dbReference type="Proteomes" id="UP000669179">
    <property type="component" value="Unassembled WGS sequence"/>
</dbReference>
<feature type="region of interest" description="Disordered" evidence="1">
    <location>
        <begin position="1"/>
        <end position="21"/>
    </location>
</feature>
<organism evidence="2 3">
    <name type="scientific">Actinomadura barringtoniae</name>
    <dbReference type="NCBI Taxonomy" id="1427535"/>
    <lineage>
        <taxon>Bacteria</taxon>
        <taxon>Bacillati</taxon>
        <taxon>Actinomycetota</taxon>
        <taxon>Actinomycetes</taxon>
        <taxon>Streptosporangiales</taxon>
        <taxon>Thermomonosporaceae</taxon>
        <taxon>Actinomadura</taxon>
    </lineage>
</organism>
<sequence length="162" mass="18126">MPPKAQQPQNRAQQQQKNPVAAGRPVTITAVVDPVAALAAWDLTGSVYMYDTNRTEGSTGFGTEELRTKVRQGERLLWNVIPLECETFVAIYGIDIDERFCEPRMQTYPGTDITFWTATVKQDITEPVRYRLQFLLGTVTKPFATEAYQALVDRGAPGAKEQ</sequence>
<dbReference type="EMBL" id="JAGEOJ010000001">
    <property type="protein sequence ID" value="MBO2445951.1"/>
    <property type="molecule type" value="Genomic_DNA"/>
</dbReference>
<evidence type="ECO:0000256" key="1">
    <source>
        <dbReference type="SAM" id="MobiDB-lite"/>
    </source>
</evidence>
<gene>
    <name evidence="2" type="ORF">J4573_02505</name>
</gene>